<accession>A0AAD6ED89</accession>
<comment type="caution">
    <text evidence="3">The sequence shown here is derived from an EMBL/GenBank/DDBJ whole genome shotgun (WGS) entry which is preliminary data.</text>
</comment>
<feature type="compositionally biased region" description="Low complexity" evidence="2">
    <location>
        <begin position="647"/>
        <end position="660"/>
    </location>
</feature>
<feature type="compositionally biased region" description="Polar residues" evidence="2">
    <location>
        <begin position="415"/>
        <end position="425"/>
    </location>
</feature>
<feature type="compositionally biased region" description="Acidic residues" evidence="2">
    <location>
        <begin position="291"/>
        <end position="303"/>
    </location>
</feature>
<feature type="compositionally biased region" description="Pro residues" evidence="2">
    <location>
        <begin position="397"/>
        <end position="407"/>
    </location>
</feature>
<dbReference type="Proteomes" id="UP001213799">
    <property type="component" value="Unassembled WGS sequence"/>
</dbReference>
<evidence type="ECO:0000256" key="1">
    <source>
        <dbReference type="SAM" id="Coils"/>
    </source>
</evidence>
<evidence type="ECO:0000256" key="2">
    <source>
        <dbReference type="SAM" id="MobiDB-lite"/>
    </source>
</evidence>
<organism evidence="3 4">
    <name type="scientific">Penicillium hordei</name>
    <dbReference type="NCBI Taxonomy" id="40994"/>
    <lineage>
        <taxon>Eukaryota</taxon>
        <taxon>Fungi</taxon>
        <taxon>Dikarya</taxon>
        <taxon>Ascomycota</taxon>
        <taxon>Pezizomycotina</taxon>
        <taxon>Eurotiomycetes</taxon>
        <taxon>Eurotiomycetidae</taxon>
        <taxon>Eurotiales</taxon>
        <taxon>Aspergillaceae</taxon>
        <taxon>Penicillium</taxon>
    </lineage>
</organism>
<name>A0AAD6ED89_9EURO</name>
<gene>
    <name evidence="3" type="ORF">N7537_000077</name>
</gene>
<dbReference type="GeneID" id="81581377"/>
<evidence type="ECO:0000313" key="3">
    <source>
        <dbReference type="EMBL" id="KAJ5614963.1"/>
    </source>
</evidence>
<feature type="compositionally biased region" description="Basic residues" evidence="2">
    <location>
        <begin position="615"/>
        <end position="625"/>
    </location>
</feature>
<protein>
    <submittedName>
        <fullName evidence="3">Uncharacterized protein</fullName>
    </submittedName>
</protein>
<feature type="region of interest" description="Disordered" evidence="2">
    <location>
        <begin position="246"/>
        <end position="303"/>
    </location>
</feature>
<evidence type="ECO:0000313" key="4">
    <source>
        <dbReference type="Proteomes" id="UP001213799"/>
    </source>
</evidence>
<feature type="compositionally biased region" description="Polar residues" evidence="2">
    <location>
        <begin position="22"/>
        <end position="34"/>
    </location>
</feature>
<keyword evidence="1" id="KW-0175">Coiled coil</keyword>
<reference evidence="3" key="2">
    <citation type="submission" date="2023-01" db="EMBL/GenBank/DDBJ databases">
        <authorList>
            <person name="Petersen C."/>
        </authorList>
    </citation>
    <scope>NUCLEOTIDE SEQUENCE</scope>
    <source>
        <strain evidence="3">IBT 12815</strain>
    </source>
</reference>
<dbReference type="RefSeq" id="XP_056756130.1">
    <property type="nucleotide sequence ID" value="XM_056891135.1"/>
</dbReference>
<dbReference type="EMBL" id="JAQJAE010000001">
    <property type="protein sequence ID" value="KAJ5614963.1"/>
    <property type="molecule type" value="Genomic_DNA"/>
</dbReference>
<feature type="coiled-coil region" evidence="1">
    <location>
        <begin position="78"/>
        <end position="221"/>
    </location>
</feature>
<feature type="compositionally biased region" description="Polar residues" evidence="2">
    <location>
        <begin position="375"/>
        <end position="396"/>
    </location>
</feature>
<feature type="compositionally biased region" description="Basic and acidic residues" evidence="2">
    <location>
        <begin position="661"/>
        <end position="675"/>
    </location>
</feature>
<keyword evidence="4" id="KW-1185">Reference proteome</keyword>
<proteinExistence type="predicted"/>
<feature type="compositionally biased region" description="Basic and acidic residues" evidence="2">
    <location>
        <begin position="562"/>
        <end position="573"/>
    </location>
</feature>
<dbReference type="PANTHER" id="PTHR42041">
    <property type="entry name" value="DNA ENDONUCLEASE ACTIVATOR CTP1 C-TERMINAL DOMAIN-CONTAINING PROTEIN"/>
    <property type="match status" value="1"/>
</dbReference>
<reference evidence="3" key="1">
    <citation type="journal article" date="2023" name="IMA Fungus">
        <title>Comparative genomic study of the Penicillium genus elucidates a diverse pangenome and 15 lateral gene transfer events.</title>
        <authorList>
            <person name="Petersen C."/>
            <person name="Sorensen T."/>
            <person name="Nielsen M.R."/>
            <person name="Sondergaard T.E."/>
            <person name="Sorensen J.L."/>
            <person name="Fitzpatrick D.A."/>
            <person name="Frisvad J.C."/>
            <person name="Nielsen K.L."/>
        </authorList>
    </citation>
    <scope>NUCLEOTIDE SEQUENCE</scope>
    <source>
        <strain evidence="3">IBT 12815</strain>
    </source>
</reference>
<dbReference type="PANTHER" id="PTHR42041:SF1">
    <property type="entry name" value="DNA ENDONUCLEASE ACTIVATOR CTP1 C-TERMINAL DOMAIN-CONTAINING PROTEIN"/>
    <property type="match status" value="1"/>
</dbReference>
<feature type="region of interest" description="Disordered" evidence="2">
    <location>
        <begin position="1"/>
        <end position="38"/>
    </location>
</feature>
<dbReference type="AlphaFoldDB" id="A0AAD6ED89"/>
<feature type="region of interest" description="Disordered" evidence="2">
    <location>
        <begin position="368"/>
        <end position="460"/>
    </location>
</feature>
<feature type="region of interest" description="Disordered" evidence="2">
    <location>
        <begin position="501"/>
        <end position="684"/>
    </location>
</feature>
<sequence length="684" mass="76309">MESPTRPILSPSKALNPVSPERMNQQNIPASPSLPTDLLTLHHKSTRGVSEVQAKVAFLNGLSRGGSPANSAANNASLQRAILGREEAESALATAQEDLSEAQTRERRISERLESLLEELHGTKERQVHERSIFEKEIRKARKEAFRAGSTLVKLQEELKHAKSEVRALKDEVGAEREAKDKAKQEAFERAYALAGLTEELEVLKEKFRALETENHSSTLEVRAHEIRKQDFARLSIAEGDLAFLTTPRRPKRTAAGSVRSPAPTREEDHAEATPPKRPRLSDFAPKTESEQPESETAAEVDEDLLEEMKEELVFERRRRVAAEDMVHFLNIECQFERCSCRLAESQGRRYIYDADYYNNFQKPQIEAEEKARAQQASIQQAGVHQAQSHRASTPEASPPPPPPPVHRSPVHQAPTPQMRSPQHSVHQEEPEPSHTPLAAPPVPAHQHTAPSVKAEPTDLPKMQMPAEPLVTFSPETGTFTTFPSPLRDNVRPLRLDFLDTPDLAEPQPDVHKGHIDASVSPDQLVDSFTPSGEPARARMPRPIPSDGVAEHSRAPLSVEARPSRRVERDLHGYRQPINPPKRAPSRQEPQSHRTSHPGVPDTPIDREQALAQIRARRGRTHSKQRSVSASEPGRAARASAGSNPTPARGPRRLPNPNLRADSRTENELGERRDMSAPVRMFRR</sequence>